<evidence type="ECO:0000313" key="13">
    <source>
        <dbReference type="Proteomes" id="UP000315700"/>
    </source>
</evidence>
<feature type="region of interest" description="Disordered" evidence="10">
    <location>
        <begin position="712"/>
        <end position="759"/>
    </location>
</feature>
<accession>A0A517SN05</accession>
<comment type="subcellular location">
    <subcellularLocation>
        <location evidence="2 8">Cytoplasm</location>
    </subcellularLocation>
</comment>
<dbReference type="GO" id="GO:0003723">
    <property type="term" value="F:RNA binding"/>
    <property type="evidence" value="ECO:0007669"/>
    <property type="project" value="UniProtKB-UniRule"/>
</dbReference>
<evidence type="ECO:0000256" key="5">
    <source>
        <dbReference type="ARBA" id="ARBA00022801"/>
    </source>
</evidence>
<keyword evidence="4 8" id="KW-0540">Nuclease</keyword>
<evidence type="ECO:0000259" key="11">
    <source>
        <dbReference type="PROSITE" id="PS50126"/>
    </source>
</evidence>
<comment type="catalytic activity">
    <reaction evidence="1 8">
        <text>Exonucleolytic cleavage in the 3'- to 5'-direction to yield nucleoside 5'-phosphates.</text>
        <dbReference type="EC" id="3.1.13.1"/>
    </reaction>
</comment>
<keyword evidence="13" id="KW-1185">Reference proteome</keyword>
<evidence type="ECO:0000256" key="2">
    <source>
        <dbReference type="ARBA" id="ARBA00004496"/>
    </source>
</evidence>
<dbReference type="SUPFAM" id="SSF50249">
    <property type="entry name" value="Nucleic acid-binding proteins"/>
    <property type="match status" value="4"/>
</dbReference>
<organism evidence="12 13">
    <name type="scientific">Caulifigura coniformis</name>
    <dbReference type="NCBI Taxonomy" id="2527983"/>
    <lineage>
        <taxon>Bacteria</taxon>
        <taxon>Pseudomonadati</taxon>
        <taxon>Planctomycetota</taxon>
        <taxon>Planctomycetia</taxon>
        <taxon>Planctomycetales</taxon>
        <taxon>Planctomycetaceae</taxon>
        <taxon>Caulifigura</taxon>
    </lineage>
</organism>
<dbReference type="InParanoid" id="A0A517SN05"/>
<keyword evidence="3 8" id="KW-0963">Cytoplasm</keyword>
<dbReference type="CDD" id="cd04471">
    <property type="entry name" value="S1_RNase_R"/>
    <property type="match status" value="1"/>
</dbReference>
<keyword evidence="5 8" id="KW-0378">Hydrolase</keyword>
<dbReference type="GO" id="GO:0008859">
    <property type="term" value="F:exoribonuclease II activity"/>
    <property type="evidence" value="ECO:0007669"/>
    <property type="project" value="UniProtKB-UniRule"/>
</dbReference>
<dbReference type="InterPro" id="IPR050180">
    <property type="entry name" value="RNR_Ribonuclease"/>
</dbReference>
<dbReference type="PROSITE" id="PS01175">
    <property type="entry name" value="RIBONUCLEASE_II"/>
    <property type="match status" value="1"/>
</dbReference>
<sequence>MPLPIEQLLRDYISRPGYKPEKAKPLAKALGIKKQRFEEFKEKVDQLVAAGTLGRTESGKIIAGKGLLKGAASSGRQIVGTLKRTAAGDGFVLPQGANREHHNVEIFIDSSQMRDAQTGDTVLVEFMAERMGGGRRMGRIVEVVERASTTFVGVYYEDDGQAWVMIDGKQFADPVWLGDPGAKGAQPEDKVVIDMVRFPTPHRHGEAVITQVLGARGEPGVDLLTIIHEFGLPTEFPEAVLAEAREKALTIDEEVFVDREDLTNETIITIDPVDARDFDDAISLHRTDDGHWHLGVHIADVSYFVTPGSPLDVEAKRRGNSVYLPRHVIPMLPEVISNSLASLQADHVRYTLSAFIEYSPEGIPVHTRFARTAIKVKQRFAYEQVMPIINNPKKATDVSDEVLKLLLDMFELAMILRKRRFAKGALELSMGDIELEIDKEGRVTGAHEEHDDESHQIIEEFMLAANVAVATFLDDRGDEFVRRVHADPSEMKMKAFGEFAASVGHPVKQVQSRKELQALLEKVRPLPEGRAVNYALLRSLKQAVYSPEVAGHYALAEDQYAHFTSPIRRYPDLLIHRQLIGRITGTRTYSVPRGAELAQVAQHCSDTERRAEQAERELKKIKLLEYLYERISEEFDATVTGVDRYGFFCRGNTMPAEGLVHITTLRDDIYDYDRAGHCLTGRRSGRTIRLGDPVRVAVARVDIDRRELDLRLVEGPGPSTRRSSGPKKSGSKPGRPRPSKGSNSGPPREKGRARKRRGH</sequence>
<dbReference type="AlphaFoldDB" id="A0A517SN05"/>
<dbReference type="EC" id="3.1.13.1" evidence="8"/>
<gene>
    <name evidence="8 12" type="primary">rnr</name>
    <name evidence="12" type="ORF">Pan44_55710</name>
</gene>
<evidence type="ECO:0000256" key="10">
    <source>
        <dbReference type="SAM" id="MobiDB-lite"/>
    </source>
</evidence>
<dbReference type="PANTHER" id="PTHR23355:SF9">
    <property type="entry name" value="DIS3-LIKE EXONUCLEASE 2"/>
    <property type="match status" value="1"/>
</dbReference>
<dbReference type="Gene3D" id="2.40.50.140">
    <property type="entry name" value="Nucleic acid-binding proteins"/>
    <property type="match status" value="2"/>
</dbReference>
<evidence type="ECO:0000256" key="1">
    <source>
        <dbReference type="ARBA" id="ARBA00001849"/>
    </source>
</evidence>
<feature type="coiled-coil region" evidence="9">
    <location>
        <begin position="597"/>
        <end position="624"/>
    </location>
</feature>
<dbReference type="NCBIfam" id="TIGR00358">
    <property type="entry name" value="3_prime_RNase"/>
    <property type="match status" value="1"/>
</dbReference>
<evidence type="ECO:0000256" key="4">
    <source>
        <dbReference type="ARBA" id="ARBA00022722"/>
    </source>
</evidence>
<evidence type="ECO:0000256" key="6">
    <source>
        <dbReference type="ARBA" id="ARBA00022839"/>
    </source>
</evidence>
<evidence type="ECO:0000256" key="9">
    <source>
        <dbReference type="SAM" id="Coils"/>
    </source>
</evidence>
<dbReference type="InterPro" id="IPR001900">
    <property type="entry name" value="RNase_II/R"/>
</dbReference>
<dbReference type="InterPro" id="IPR004476">
    <property type="entry name" value="RNase_II/RNase_R"/>
</dbReference>
<dbReference type="InterPro" id="IPR013223">
    <property type="entry name" value="RNase_B_OB_dom"/>
</dbReference>
<dbReference type="SMART" id="SM00316">
    <property type="entry name" value="S1"/>
    <property type="match status" value="1"/>
</dbReference>
<dbReference type="KEGG" id="ccos:Pan44_55710"/>
<dbReference type="EMBL" id="CP036271">
    <property type="protein sequence ID" value="QDT57502.1"/>
    <property type="molecule type" value="Genomic_DNA"/>
</dbReference>
<dbReference type="Pfam" id="PF08206">
    <property type="entry name" value="OB_RNB"/>
    <property type="match status" value="1"/>
</dbReference>
<dbReference type="InterPro" id="IPR012340">
    <property type="entry name" value="NA-bd_OB-fold"/>
</dbReference>
<dbReference type="SMART" id="SM00955">
    <property type="entry name" value="RNB"/>
    <property type="match status" value="1"/>
</dbReference>
<dbReference type="PROSITE" id="PS50126">
    <property type="entry name" value="S1"/>
    <property type="match status" value="1"/>
</dbReference>
<keyword evidence="9" id="KW-0175">Coiled coil</keyword>
<dbReference type="PANTHER" id="PTHR23355">
    <property type="entry name" value="RIBONUCLEASE"/>
    <property type="match status" value="1"/>
</dbReference>
<comment type="similarity">
    <text evidence="8">Belongs to the RNR ribonuclease family. RNase R subfamily.</text>
</comment>
<name>A0A517SN05_9PLAN</name>
<dbReference type="GO" id="GO:0005829">
    <property type="term" value="C:cytosol"/>
    <property type="evidence" value="ECO:0007669"/>
    <property type="project" value="TreeGrafter"/>
</dbReference>
<reference evidence="12 13" key="1">
    <citation type="submission" date="2019-02" db="EMBL/GenBank/DDBJ databases">
        <title>Deep-cultivation of Planctomycetes and their phenomic and genomic characterization uncovers novel biology.</title>
        <authorList>
            <person name="Wiegand S."/>
            <person name="Jogler M."/>
            <person name="Boedeker C."/>
            <person name="Pinto D."/>
            <person name="Vollmers J."/>
            <person name="Rivas-Marin E."/>
            <person name="Kohn T."/>
            <person name="Peeters S.H."/>
            <person name="Heuer A."/>
            <person name="Rast P."/>
            <person name="Oberbeckmann S."/>
            <person name="Bunk B."/>
            <person name="Jeske O."/>
            <person name="Meyerdierks A."/>
            <person name="Storesund J.E."/>
            <person name="Kallscheuer N."/>
            <person name="Luecker S."/>
            <person name="Lage O.M."/>
            <person name="Pohl T."/>
            <person name="Merkel B.J."/>
            <person name="Hornburger P."/>
            <person name="Mueller R.-W."/>
            <person name="Bruemmer F."/>
            <person name="Labrenz M."/>
            <person name="Spormann A.M."/>
            <person name="Op den Camp H."/>
            <person name="Overmann J."/>
            <person name="Amann R."/>
            <person name="Jetten M.S.M."/>
            <person name="Mascher T."/>
            <person name="Medema M.H."/>
            <person name="Devos D.P."/>
            <person name="Kaster A.-K."/>
            <person name="Ovreas L."/>
            <person name="Rohde M."/>
            <person name="Galperin M.Y."/>
            <person name="Jogler C."/>
        </authorList>
    </citation>
    <scope>NUCLEOTIDE SEQUENCE [LARGE SCALE GENOMIC DNA]</scope>
    <source>
        <strain evidence="12 13">Pan44</strain>
    </source>
</reference>
<comment type="function">
    <text evidence="8">3'-5' exoribonuclease that releases 5'-nucleoside monophosphates and is involved in maturation of structured RNAs.</text>
</comment>
<dbReference type="Pfam" id="PF00575">
    <property type="entry name" value="S1"/>
    <property type="match status" value="1"/>
</dbReference>
<feature type="domain" description="S1 motif" evidence="11">
    <location>
        <begin position="632"/>
        <end position="713"/>
    </location>
</feature>
<evidence type="ECO:0000313" key="12">
    <source>
        <dbReference type="EMBL" id="QDT57502.1"/>
    </source>
</evidence>
<dbReference type="Pfam" id="PF00773">
    <property type="entry name" value="RNB"/>
    <property type="match status" value="1"/>
</dbReference>
<dbReference type="GO" id="GO:0006402">
    <property type="term" value="P:mRNA catabolic process"/>
    <property type="evidence" value="ECO:0007669"/>
    <property type="project" value="TreeGrafter"/>
</dbReference>
<dbReference type="RefSeq" id="WP_145034847.1">
    <property type="nucleotide sequence ID" value="NZ_CP036271.1"/>
</dbReference>
<dbReference type="Pfam" id="PF17876">
    <property type="entry name" value="CSD2"/>
    <property type="match status" value="1"/>
</dbReference>
<dbReference type="Proteomes" id="UP000315700">
    <property type="component" value="Chromosome"/>
</dbReference>
<keyword evidence="7 8" id="KW-0694">RNA-binding</keyword>
<proteinExistence type="inferred from homology"/>
<keyword evidence="6 8" id="KW-0269">Exonuclease</keyword>
<dbReference type="HAMAP" id="MF_01895">
    <property type="entry name" value="RNase_R"/>
    <property type="match status" value="1"/>
</dbReference>
<dbReference type="InterPro" id="IPR011805">
    <property type="entry name" value="RNase_R"/>
</dbReference>
<dbReference type="NCBIfam" id="TIGR02063">
    <property type="entry name" value="RNase_R"/>
    <property type="match status" value="1"/>
</dbReference>
<evidence type="ECO:0000256" key="7">
    <source>
        <dbReference type="ARBA" id="ARBA00022884"/>
    </source>
</evidence>
<feature type="compositionally biased region" description="Low complexity" evidence="10">
    <location>
        <begin position="721"/>
        <end position="733"/>
    </location>
</feature>
<protein>
    <recommendedName>
        <fullName evidence="8">Ribonuclease R</fullName>
        <shortName evidence="8">RNase R</shortName>
        <ecNumber evidence="8">3.1.13.1</ecNumber>
    </recommendedName>
</protein>
<dbReference type="FunCoup" id="A0A517SN05">
    <property type="interactions" value="491"/>
</dbReference>
<dbReference type="InterPro" id="IPR003029">
    <property type="entry name" value="S1_domain"/>
</dbReference>
<evidence type="ECO:0000256" key="8">
    <source>
        <dbReference type="HAMAP-Rule" id="MF_01895"/>
    </source>
</evidence>
<evidence type="ECO:0000256" key="3">
    <source>
        <dbReference type="ARBA" id="ARBA00022490"/>
    </source>
</evidence>
<dbReference type="OrthoDB" id="9764149at2"/>
<dbReference type="InterPro" id="IPR022966">
    <property type="entry name" value="RNase_II/R_CS"/>
</dbReference>
<dbReference type="InterPro" id="IPR040476">
    <property type="entry name" value="CSD2"/>
</dbReference>